<dbReference type="InterPro" id="IPR036312">
    <property type="entry name" value="Bifun_inhib/LTP/seed_sf"/>
</dbReference>
<accession>A0A7J7L9F8</accession>
<evidence type="ECO:0000256" key="6">
    <source>
        <dbReference type="SAM" id="Phobius"/>
    </source>
</evidence>
<gene>
    <name evidence="9" type="ORF">GIB67_021486</name>
</gene>
<dbReference type="AlphaFoldDB" id="A0A7J7L9F8"/>
<organism evidence="9 10">
    <name type="scientific">Kingdonia uniflora</name>
    <dbReference type="NCBI Taxonomy" id="39325"/>
    <lineage>
        <taxon>Eukaryota</taxon>
        <taxon>Viridiplantae</taxon>
        <taxon>Streptophyta</taxon>
        <taxon>Embryophyta</taxon>
        <taxon>Tracheophyta</taxon>
        <taxon>Spermatophyta</taxon>
        <taxon>Magnoliopsida</taxon>
        <taxon>Ranunculales</taxon>
        <taxon>Circaeasteraceae</taxon>
        <taxon>Kingdonia</taxon>
    </lineage>
</organism>
<evidence type="ECO:0000313" key="10">
    <source>
        <dbReference type="Proteomes" id="UP000541444"/>
    </source>
</evidence>
<dbReference type="SUPFAM" id="SSF47699">
    <property type="entry name" value="Bifunctional inhibitor/lipid-transfer protein/seed storage 2S albumin"/>
    <property type="match status" value="1"/>
</dbReference>
<keyword evidence="3" id="KW-1015">Disulfide bond</keyword>
<dbReference type="InterPro" id="IPR016140">
    <property type="entry name" value="Bifunc_inhib/LTP/seed_store"/>
</dbReference>
<feature type="signal peptide" evidence="7">
    <location>
        <begin position="1"/>
        <end position="24"/>
    </location>
</feature>
<proteinExistence type="inferred from homology"/>
<keyword evidence="2 7" id="KW-0732">Signal</keyword>
<keyword evidence="6" id="KW-1133">Transmembrane helix</keyword>
<reference evidence="9 10" key="1">
    <citation type="journal article" date="2020" name="IScience">
        <title>Genome Sequencing of the Endangered Kingdonia uniflora (Circaeasteraceae, Ranunculales) Reveals Potential Mechanisms of Evolutionary Specialization.</title>
        <authorList>
            <person name="Sun Y."/>
            <person name="Deng T."/>
            <person name="Zhang A."/>
            <person name="Moore M.J."/>
            <person name="Landis J.B."/>
            <person name="Lin N."/>
            <person name="Zhang H."/>
            <person name="Zhang X."/>
            <person name="Huang J."/>
            <person name="Zhang X."/>
            <person name="Sun H."/>
            <person name="Wang H."/>
        </authorList>
    </citation>
    <scope>NUCLEOTIDE SEQUENCE [LARGE SCALE GENOMIC DNA]</scope>
    <source>
        <strain evidence="9">TB1705</strain>
        <tissue evidence="9">Leaf</tissue>
    </source>
</reference>
<keyword evidence="6" id="KW-0472">Membrane</keyword>
<evidence type="ECO:0000256" key="3">
    <source>
        <dbReference type="ARBA" id="ARBA00023157"/>
    </source>
</evidence>
<comment type="similarity">
    <text evidence="1">Belongs to the plant LTP family.</text>
</comment>
<sequence>MASKGVKNGLVAVMVIALWAEANAQSSCTTVIISMSSCLNYITGNSLIPSSSCCSQLKSVVRLHLLDSATLHHQQTAPEQADSPTSSEDPGTGSKTVPTTGGDSSNGSFVASPLCLLLFLLFVASYASNLSDF</sequence>
<name>A0A7J7L9F8_9MAGN</name>
<feature type="domain" description="Bifunctional inhibitor/plant lipid transfer protein/seed storage helical" evidence="8">
    <location>
        <begin position="18"/>
        <end position="63"/>
    </location>
</feature>
<dbReference type="PANTHER" id="PTHR33044">
    <property type="entry name" value="BIFUNCTIONAL INHIBITOR/LIPID-TRANSFER PROTEIN/SEED STORAGE 2S ALBUMIN SUPERFAMILY PROTEIN-RELATED"/>
    <property type="match status" value="1"/>
</dbReference>
<keyword evidence="10" id="KW-1185">Reference proteome</keyword>
<dbReference type="CDD" id="cd00010">
    <property type="entry name" value="AAI_LTSS"/>
    <property type="match status" value="1"/>
</dbReference>
<evidence type="ECO:0000313" key="9">
    <source>
        <dbReference type="EMBL" id="KAF6139276.1"/>
    </source>
</evidence>
<feature type="region of interest" description="Disordered" evidence="5">
    <location>
        <begin position="73"/>
        <end position="104"/>
    </location>
</feature>
<evidence type="ECO:0000259" key="8">
    <source>
        <dbReference type="Pfam" id="PF14368"/>
    </source>
</evidence>
<dbReference type="Gene3D" id="1.10.110.10">
    <property type="entry name" value="Plant lipid-transfer and hydrophobic proteins"/>
    <property type="match status" value="1"/>
</dbReference>
<dbReference type="Proteomes" id="UP000541444">
    <property type="component" value="Unassembled WGS sequence"/>
</dbReference>
<evidence type="ECO:0000256" key="5">
    <source>
        <dbReference type="SAM" id="MobiDB-lite"/>
    </source>
</evidence>
<protein>
    <recommendedName>
        <fullName evidence="8">Bifunctional inhibitor/plant lipid transfer protein/seed storage helical domain-containing protein</fullName>
    </recommendedName>
</protein>
<evidence type="ECO:0000256" key="4">
    <source>
        <dbReference type="ARBA" id="ARBA00023180"/>
    </source>
</evidence>
<dbReference type="InterPro" id="IPR043325">
    <property type="entry name" value="LTSS"/>
</dbReference>
<keyword evidence="4" id="KW-0325">Glycoprotein</keyword>
<evidence type="ECO:0000256" key="7">
    <source>
        <dbReference type="SAM" id="SignalP"/>
    </source>
</evidence>
<dbReference type="EMBL" id="JACGCM010002501">
    <property type="protein sequence ID" value="KAF6139276.1"/>
    <property type="molecule type" value="Genomic_DNA"/>
</dbReference>
<keyword evidence="6" id="KW-0812">Transmembrane</keyword>
<comment type="caution">
    <text evidence="9">The sequence shown here is derived from an EMBL/GenBank/DDBJ whole genome shotgun (WGS) entry which is preliminary data.</text>
</comment>
<evidence type="ECO:0000256" key="2">
    <source>
        <dbReference type="ARBA" id="ARBA00022729"/>
    </source>
</evidence>
<evidence type="ECO:0000256" key="1">
    <source>
        <dbReference type="ARBA" id="ARBA00009748"/>
    </source>
</evidence>
<feature type="transmembrane region" description="Helical" evidence="6">
    <location>
        <begin position="109"/>
        <end position="127"/>
    </location>
</feature>
<feature type="chain" id="PRO_5029584416" description="Bifunctional inhibitor/plant lipid transfer protein/seed storage helical domain-containing protein" evidence="7">
    <location>
        <begin position="25"/>
        <end position="133"/>
    </location>
</feature>
<dbReference type="Pfam" id="PF14368">
    <property type="entry name" value="LTP_2"/>
    <property type="match status" value="1"/>
</dbReference>
<dbReference type="OrthoDB" id="911994at2759"/>